<dbReference type="Gene3D" id="3.40.50.150">
    <property type="entry name" value="Vaccinia Virus protein VP39"/>
    <property type="match status" value="1"/>
</dbReference>
<organism evidence="1">
    <name type="scientific">Blastobotrys adeninivorans</name>
    <name type="common">Yeast</name>
    <name type="synonym">Arxula adeninivorans</name>
    <dbReference type="NCBI Taxonomy" id="409370"/>
    <lineage>
        <taxon>Eukaryota</taxon>
        <taxon>Fungi</taxon>
        <taxon>Dikarya</taxon>
        <taxon>Ascomycota</taxon>
        <taxon>Saccharomycotina</taxon>
        <taxon>Dipodascomycetes</taxon>
        <taxon>Dipodascales</taxon>
        <taxon>Trichomonascaceae</taxon>
        <taxon>Blastobotrys</taxon>
    </lineage>
</organism>
<reference evidence="1" key="2">
    <citation type="submission" date="2014-06" db="EMBL/GenBank/DDBJ databases">
        <title>The complete genome of Blastobotrys (Arxula) adeninivorans LS3 - a yeast of biotechnological interest.</title>
        <authorList>
            <person name="Kunze G."/>
            <person name="Gaillardin C."/>
            <person name="Czernicka M."/>
            <person name="Durrens P."/>
            <person name="Martin T."/>
            <person name="Boer E."/>
            <person name="Gabaldon T."/>
            <person name="Cruz J."/>
            <person name="Talla E."/>
            <person name="Marck C."/>
            <person name="Goffeau A."/>
            <person name="Barbe V."/>
            <person name="Baret P."/>
            <person name="Baronian K."/>
            <person name="Beier S."/>
            <person name="Bleykasten C."/>
            <person name="Bode R."/>
            <person name="Casaregola S."/>
            <person name="Despons L."/>
            <person name="Fairhead C."/>
            <person name="Giersberg M."/>
            <person name="Gierski P."/>
            <person name="Hahnel U."/>
            <person name="Hartmann A."/>
            <person name="Jankowska D."/>
            <person name="Jubin C."/>
            <person name="Jung P."/>
            <person name="Lafontaine I."/>
            <person name="Leh-Louis V."/>
            <person name="Lemaire M."/>
            <person name="Marcet-Houben M."/>
            <person name="Mascher M."/>
            <person name="Morel G."/>
            <person name="Richard G.-F."/>
            <person name="Riechen J."/>
            <person name="Sacerdot C."/>
            <person name="Sarkar A."/>
            <person name="Savel G."/>
            <person name="Schacherer J."/>
            <person name="Sherman D."/>
            <person name="Straub M.-L."/>
            <person name="Stein N."/>
            <person name="Thierry A."/>
            <person name="Trautwein-Schult A."/>
            <person name="Westhof E."/>
            <person name="Worch S."/>
            <person name="Dujon B."/>
            <person name="Souciet J.-L."/>
            <person name="Wincker P."/>
            <person name="Scholz U."/>
            <person name="Neuveglise N."/>
        </authorList>
    </citation>
    <scope>NUCLEOTIDE SEQUENCE</scope>
    <source>
        <strain evidence="1">LS3</strain>
    </source>
</reference>
<dbReference type="EMBL" id="HG937694">
    <property type="protein sequence ID" value="CDP37021.1"/>
    <property type="molecule type" value="Genomic_DNA"/>
</dbReference>
<dbReference type="GO" id="GO:0005737">
    <property type="term" value="C:cytoplasm"/>
    <property type="evidence" value="ECO:0007669"/>
    <property type="project" value="TreeGrafter"/>
</dbReference>
<dbReference type="Pfam" id="PF10294">
    <property type="entry name" value="Methyltransf_16"/>
    <property type="match status" value="1"/>
</dbReference>
<dbReference type="InterPro" id="IPR019410">
    <property type="entry name" value="Methyltransf_16"/>
</dbReference>
<dbReference type="PhylomeDB" id="A0A060TCS6"/>
<dbReference type="InterPro" id="IPR029063">
    <property type="entry name" value="SAM-dependent_MTases_sf"/>
</dbReference>
<dbReference type="PANTHER" id="PTHR14614">
    <property type="entry name" value="HEPATOCELLULAR CARCINOMA-ASSOCIATED ANTIGEN"/>
    <property type="match status" value="1"/>
</dbReference>
<protein>
    <submittedName>
        <fullName evidence="1">ARAD1D01936p</fullName>
    </submittedName>
</protein>
<accession>A0A060TCS6</accession>
<dbReference type="SUPFAM" id="SSF53335">
    <property type="entry name" value="S-adenosyl-L-methionine-dependent methyltransferases"/>
    <property type="match status" value="1"/>
</dbReference>
<sequence>MVPDLASCLAQQVPVAFLRSTLKTYINNDQDRVLSALNDAQCPPAYVTAVLRTLIQVSESNDVPVSETIAEAYANQLVMPHSSASDDEPTVVRYKLYTPPECPIVASSTVLLREKPNILVSEGSTGHRTWEAALALADYILRHDNSKAPSQVVELGAGTGLVGLVSATKYSSQVIVTDGDDQVVSCLKGNINLNSWAQPLVKAQPLVWGTDHAIVHHDQIVVCADVTYDDYIIPYLVSCLRDFLKTGSRYCLLSATVRDESTLNIFLGCCHDNRLKAELQLTYSDPFDCQFFIPPHSPDIRIYRLSIDNSN</sequence>
<dbReference type="PANTHER" id="PTHR14614:SF130">
    <property type="entry name" value="PROTEIN-LYSINE N-METHYLTRANSFERASE EEF2KMT"/>
    <property type="match status" value="1"/>
</dbReference>
<evidence type="ECO:0000313" key="1">
    <source>
        <dbReference type="EMBL" id="CDP37021.1"/>
    </source>
</evidence>
<gene>
    <name evidence="1" type="ORF">GNLVRS02_ARAD1D01936g</name>
</gene>
<proteinExistence type="predicted"/>
<reference evidence="1" key="1">
    <citation type="submission" date="2014-02" db="EMBL/GenBank/DDBJ databases">
        <authorList>
            <person name="Genoscope - CEA"/>
        </authorList>
    </citation>
    <scope>NUCLEOTIDE SEQUENCE</scope>
    <source>
        <strain evidence="1">LS3</strain>
    </source>
</reference>
<name>A0A060TCS6_BLAAD</name>
<dbReference type="GO" id="GO:0008757">
    <property type="term" value="F:S-adenosylmethionine-dependent methyltransferase activity"/>
    <property type="evidence" value="ECO:0007669"/>
    <property type="project" value="UniProtKB-ARBA"/>
</dbReference>
<dbReference type="AlphaFoldDB" id="A0A060TCS6"/>